<dbReference type="EMBL" id="KX018836">
    <property type="protein sequence ID" value="ANO38997.1"/>
    <property type="molecule type" value="mRNA"/>
</dbReference>
<dbReference type="SMART" id="SM01381">
    <property type="entry name" value="7TM_GPCR_Srsx"/>
    <property type="match status" value="1"/>
</dbReference>
<dbReference type="InterPro" id="IPR000276">
    <property type="entry name" value="GPCR_Rhodpsn"/>
</dbReference>
<dbReference type="GO" id="GO:0016907">
    <property type="term" value="F:G protein-coupled acetylcholine receptor activity"/>
    <property type="evidence" value="ECO:0007669"/>
    <property type="project" value="InterPro"/>
</dbReference>
<evidence type="ECO:0000256" key="7">
    <source>
        <dbReference type="ARBA" id="ARBA00023170"/>
    </source>
</evidence>
<dbReference type="PRINTS" id="PR00237">
    <property type="entry name" value="GPCRRHODOPSN"/>
</dbReference>
<dbReference type="PRINTS" id="PR00243">
    <property type="entry name" value="MUSCARINICR"/>
</dbReference>
<keyword evidence="6 11" id="KW-0472">Membrane</keyword>
<evidence type="ECO:0000256" key="10">
    <source>
        <dbReference type="SAM" id="MobiDB-lite"/>
    </source>
</evidence>
<dbReference type="SUPFAM" id="SSF81321">
    <property type="entry name" value="Family A G protein-coupled receptor-like"/>
    <property type="match status" value="1"/>
</dbReference>
<reference evidence="13" key="1">
    <citation type="journal article" date="2016" name="PLoS Biol.">
        <title>GPCRs Direct Germline Development and Somatic Gonad Function in Planarians.</title>
        <authorList>
            <person name="Saberi A."/>
            <person name="Jamal A."/>
            <person name="Beets I."/>
            <person name="Schoofs L."/>
            <person name="Newmark P.A."/>
        </authorList>
    </citation>
    <scope>NUCLEOTIDE SEQUENCE</scope>
</reference>
<evidence type="ECO:0000256" key="3">
    <source>
        <dbReference type="ARBA" id="ARBA00022692"/>
    </source>
</evidence>
<keyword evidence="8 9" id="KW-0807">Transducer</keyword>
<feature type="transmembrane region" description="Helical" evidence="11">
    <location>
        <begin position="111"/>
        <end position="132"/>
    </location>
</feature>
<evidence type="ECO:0000256" key="11">
    <source>
        <dbReference type="SAM" id="Phobius"/>
    </source>
</evidence>
<dbReference type="InterPro" id="IPR017452">
    <property type="entry name" value="GPCR_Rhodpsn_7TM"/>
</dbReference>
<dbReference type="PROSITE" id="PS00237">
    <property type="entry name" value="G_PROTEIN_RECEP_F1_1"/>
    <property type="match status" value="1"/>
</dbReference>
<keyword evidence="3 9" id="KW-0812">Transmembrane</keyword>
<dbReference type="Pfam" id="PF00001">
    <property type="entry name" value="7tm_1"/>
    <property type="match status" value="1"/>
</dbReference>
<feature type="region of interest" description="Disordered" evidence="10">
    <location>
        <begin position="244"/>
        <end position="265"/>
    </location>
</feature>
<feature type="region of interest" description="Disordered" evidence="10">
    <location>
        <begin position="279"/>
        <end position="307"/>
    </location>
</feature>
<keyword evidence="4 11" id="KW-1133">Transmembrane helix</keyword>
<feature type="transmembrane region" description="Helical" evidence="11">
    <location>
        <begin position="36"/>
        <end position="61"/>
    </location>
</feature>
<dbReference type="GO" id="GO:0004993">
    <property type="term" value="F:G protein-coupled serotonin receptor activity"/>
    <property type="evidence" value="ECO:0007669"/>
    <property type="project" value="TreeGrafter"/>
</dbReference>
<evidence type="ECO:0000256" key="9">
    <source>
        <dbReference type="RuleBase" id="RU000688"/>
    </source>
</evidence>
<evidence type="ECO:0000313" key="13">
    <source>
        <dbReference type="EMBL" id="ANO38997.1"/>
    </source>
</evidence>
<protein>
    <submittedName>
        <fullName evidence="13">GCR015</fullName>
    </submittedName>
</protein>
<feature type="compositionally biased region" description="Polar residues" evidence="10">
    <location>
        <begin position="279"/>
        <end position="294"/>
    </location>
</feature>
<dbReference type="PANTHER" id="PTHR24247:SF265">
    <property type="entry name" value="MUSCARINIC ACETYLCHOLINE RECEPTOR DM1"/>
    <property type="match status" value="1"/>
</dbReference>
<dbReference type="PROSITE" id="PS50262">
    <property type="entry name" value="G_PROTEIN_RECEP_F1_2"/>
    <property type="match status" value="1"/>
</dbReference>
<dbReference type="Gene3D" id="1.20.1070.10">
    <property type="entry name" value="Rhodopsin 7-helix transmembrane proteins"/>
    <property type="match status" value="2"/>
</dbReference>
<evidence type="ECO:0000256" key="4">
    <source>
        <dbReference type="ARBA" id="ARBA00022989"/>
    </source>
</evidence>
<dbReference type="PANTHER" id="PTHR24247">
    <property type="entry name" value="5-HYDROXYTRYPTAMINE RECEPTOR"/>
    <property type="match status" value="1"/>
</dbReference>
<keyword evidence="5 9" id="KW-0297">G-protein coupled receptor</keyword>
<dbReference type="AlphaFoldDB" id="A0A193KU65"/>
<proteinExistence type="evidence at transcript level"/>
<sequence length="535" mass="60590">MITEKLSNNDQYYFTSVNLTNRTGSAYTKGLSLPEIIIYSILGGIVVIITVVGNLLVLTSFIVERQLRSISNYFLLSLAVADLMIGLVSMPLYTGYLVVGEWPLPYYICDLWLSIDYTMSNASVANLLIISIDRYCSVTRPLTYRIKRTSKKVSIWIGIAWIISALLWTPLIYLWPIIDGKRHVKPKECYIQFIQSSYLLTLLTASLAYFIPVTIISILYFRIYRETNLRQKVLKKMHGLPIKTSYQSSNGSRCSNNHKNHSRENPFQNLIKKINSLRSSSSNGKNNISANSFKSHPFRPNSATGLSTQTSIYQEGESSKFEYGRSIYSELSASNHRLRYSKSQSLDSNSSLPEPIFTNRNDTSKTVYKCSIGNINIPEEVKIRPNRIDSPIRHLSLKSQRKSCDAESLNHLVIVNPNAKEFPNQPSTSNAMVMLSHYSGSQKSENKAAKTLSAILLAFFITWTPYNIFTVINAFYTVETQPIGTTVYNLGYWLCYLNSTVNPLLYALCNVTFRKTFIAILTCSISKIRSTQAKF</sequence>
<keyword evidence="2" id="KW-1003">Cell membrane</keyword>
<feature type="transmembrane region" description="Helical" evidence="11">
    <location>
        <begin position="198"/>
        <end position="221"/>
    </location>
</feature>
<organism evidence="13">
    <name type="scientific">Schmidtea mediterranea</name>
    <name type="common">Freshwater planarian flatworm</name>
    <dbReference type="NCBI Taxonomy" id="79327"/>
    <lineage>
        <taxon>Eukaryota</taxon>
        <taxon>Metazoa</taxon>
        <taxon>Spiralia</taxon>
        <taxon>Lophotrochozoa</taxon>
        <taxon>Platyhelminthes</taxon>
        <taxon>Rhabditophora</taxon>
        <taxon>Seriata</taxon>
        <taxon>Tricladida</taxon>
        <taxon>Continenticola</taxon>
        <taxon>Geoplanoidea</taxon>
        <taxon>Dugesiidae</taxon>
        <taxon>Schmidtea</taxon>
    </lineage>
</organism>
<dbReference type="InterPro" id="IPR000995">
    <property type="entry name" value="Musac_Ach_rcpt"/>
</dbReference>
<feature type="transmembrane region" description="Helical" evidence="11">
    <location>
        <begin position="490"/>
        <end position="509"/>
    </location>
</feature>
<dbReference type="GO" id="GO:0007187">
    <property type="term" value="P:G protein-coupled receptor signaling pathway, coupled to cyclic nucleotide second messenger"/>
    <property type="evidence" value="ECO:0007669"/>
    <property type="project" value="TreeGrafter"/>
</dbReference>
<feature type="transmembrane region" description="Helical" evidence="11">
    <location>
        <begin position="153"/>
        <end position="178"/>
    </location>
</feature>
<dbReference type="GO" id="GO:0045202">
    <property type="term" value="C:synapse"/>
    <property type="evidence" value="ECO:0007669"/>
    <property type="project" value="TreeGrafter"/>
</dbReference>
<dbReference type="GO" id="GO:0005886">
    <property type="term" value="C:plasma membrane"/>
    <property type="evidence" value="ECO:0007669"/>
    <property type="project" value="UniProtKB-SubCell"/>
</dbReference>
<evidence type="ECO:0000256" key="1">
    <source>
        <dbReference type="ARBA" id="ARBA00004651"/>
    </source>
</evidence>
<evidence type="ECO:0000256" key="2">
    <source>
        <dbReference type="ARBA" id="ARBA00022475"/>
    </source>
</evidence>
<evidence type="ECO:0000256" key="5">
    <source>
        <dbReference type="ARBA" id="ARBA00023040"/>
    </source>
</evidence>
<gene>
    <name evidence="13" type="primary">gcr015</name>
</gene>
<keyword evidence="7 9" id="KW-0675">Receptor</keyword>
<feature type="compositionally biased region" description="Polar residues" evidence="10">
    <location>
        <begin position="244"/>
        <end position="255"/>
    </location>
</feature>
<comment type="subcellular location">
    <subcellularLocation>
        <location evidence="1">Cell membrane</location>
        <topology evidence="1">Multi-pass membrane protein</topology>
    </subcellularLocation>
</comment>
<dbReference type="GO" id="GO:0030425">
    <property type="term" value="C:dendrite"/>
    <property type="evidence" value="ECO:0007669"/>
    <property type="project" value="TreeGrafter"/>
</dbReference>
<evidence type="ECO:0000256" key="8">
    <source>
        <dbReference type="ARBA" id="ARBA00023224"/>
    </source>
</evidence>
<evidence type="ECO:0000256" key="6">
    <source>
        <dbReference type="ARBA" id="ARBA00023136"/>
    </source>
</evidence>
<feature type="transmembrane region" description="Helical" evidence="11">
    <location>
        <begin position="73"/>
        <end position="99"/>
    </location>
</feature>
<feature type="domain" description="G-protein coupled receptors family 1 profile" evidence="12">
    <location>
        <begin position="53"/>
        <end position="506"/>
    </location>
</feature>
<comment type="similarity">
    <text evidence="9">Belongs to the G-protein coupled receptor 1 family.</text>
</comment>
<accession>A0A193KU65</accession>
<evidence type="ECO:0000259" key="12">
    <source>
        <dbReference type="PROSITE" id="PS50262"/>
    </source>
</evidence>
<dbReference type="GO" id="GO:0007197">
    <property type="term" value="P:adenylate cyclase-inhibiting G protein-coupled acetylcholine receptor signaling pathway"/>
    <property type="evidence" value="ECO:0007669"/>
    <property type="project" value="TreeGrafter"/>
</dbReference>
<feature type="transmembrane region" description="Helical" evidence="11">
    <location>
        <begin position="452"/>
        <end position="478"/>
    </location>
</feature>
<name>A0A193KU65_SCHMD</name>